<proteinExistence type="predicted"/>
<reference evidence="2" key="1">
    <citation type="submission" date="2015-04" db="EMBL/GenBank/DDBJ databases">
        <title>Complete genome sequence of Microbacterium chocolatum SIT 101, a bacterium enantioselectively hydrolyzing mesomeric diesters.</title>
        <authorList>
            <person name="Li X."/>
            <person name="Xu Y."/>
        </authorList>
    </citation>
    <scope>NUCLEOTIDE SEQUENCE [LARGE SCALE GENOMIC DNA]</scope>
    <source>
        <strain evidence="2">SIT 101</strain>
    </source>
</reference>
<sequence>MPQLPLAFVQQLNDAALEMGDMYGARGHNVEAALDRDRAFRRNKRSRSSLILDLISESFYTSMGRVGLHPRPGKGGALELLEPISGGYANVRLRKAERHLDGFRVRTDDSSSWGEVDEALLEPDYPYVFGYLIEASGLPTFFVASVLQIPGNAGELTLDEPILLGASTRPDSSRFETDLDDHLPGVGDEEDFEEEGGALDA</sequence>
<dbReference type="AlphaFoldDB" id="A0A0M9VMP2"/>
<feature type="region of interest" description="Disordered" evidence="1">
    <location>
        <begin position="167"/>
        <end position="201"/>
    </location>
</feature>
<gene>
    <name evidence="2" type="ORF">XI38_02330</name>
</gene>
<organism evidence="2 3">
    <name type="scientific">Microbacterium aurantiacum</name>
    <dbReference type="NCBI Taxonomy" id="162393"/>
    <lineage>
        <taxon>Bacteria</taxon>
        <taxon>Bacillati</taxon>
        <taxon>Actinomycetota</taxon>
        <taxon>Actinomycetes</taxon>
        <taxon>Micrococcales</taxon>
        <taxon>Microbacteriaceae</taxon>
        <taxon>Microbacterium</taxon>
    </lineage>
</organism>
<evidence type="ECO:0000313" key="2">
    <source>
        <dbReference type="EMBL" id="KOS12232.1"/>
    </source>
</evidence>
<feature type="compositionally biased region" description="Basic and acidic residues" evidence="1">
    <location>
        <begin position="171"/>
        <end position="183"/>
    </location>
</feature>
<name>A0A0M9VMP2_9MICO</name>
<protein>
    <submittedName>
        <fullName evidence="2">Uncharacterized protein</fullName>
    </submittedName>
</protein>
<accession>A0A0M9VMP2</accession>
<evidence type="ECO:0000256" key="1">
    <source>
        <dbReference type="SAM" id="MobiDB-lite"/>
    </source>
</evidence>
<dbReference type="KEGG" id="mcw:A8L33_03955"/>
<dbReference type="OrthoDB" id="5149109at2"/>
<dbReference type="Proteomes" id="UP000037737">
    <property type="component" value="Unassembled WGS sequence"/>
</dbReference>
<dbReference type="PATRIC" id="fig|84292.3.peg.484"/>
<feature type="compositionally biased region" description="Acidic residues" evidence="1">
    <location>
        <begin position="187"/>
        <end position="201"/>
    </location>
</feature>
<evidence type="ECO:0000313" key="3">
    <source>
        <dbReference type="Proteomes" id="UP000037737"/>
    </source>
</evidence>
<dbReference type="EMBL" id="LAVO01000001">
    <property type="protein sequence ID" value="KOS12232.1"/>
    <property type="molecule type" value="Genomic_DNA"/>
</dbReference>
<keyword evidence="3" id="KW-1185">Reference proteome</keyword>
<comment type="caution">
    <text evidence="2">The sequence shown here is derived from an EMBL/GenBank/DDBJ whole genome shotgun (WGS) entry which is preliminary data.</text>
</comment>